<proteinExistence type="predicted"/>
<gene>
    <name evidence="1" type="ORF">ACFPZF_36240</name>
</gene>
<name>A0ABW0VRE9_9ACTN</name>
<accession>A0ABW0VRE9</accession>
<dbReference type="EMBL" id="JBHSOC010000113">
    <property type="protein sequence ID" value="MFC5646780.1"/>
    <property type="molecule type" value="Genomic_DNA"/>
</dbReference>
<dbReference type="Proteomes" id="UP001596066">
    <property type="component" value="Unassembled WGS sequence"/>
</dbReference>
<keyword evidence="2" id="KW-1185">Reference proteome</keyword>
<dbReference type="RefSeq" id="WP_380232587.1">
    <property type="nucleotide sequence ID" value="NZ_JBHSOC010000113.1"/>
</dbReference>
<protein>
    <recommendedName>
        <fullName evidence="3">Zinc-ribbon domain-containing protein</fullName>
    </recommendedName>
</protein>
<reference evidence="2" key="1">
    <citation type="journal article" date="2019" name="Int. J. Syst. Evol. Microbiol.">
        <title>The Global Catalogue of Microorganisms (GCM) 10K type strain sequencing project: providing services to taxonomists for standard genome sequencing and annotation.</title>
        <authorList>
            <consortium name="The Broad Institute Genomics Platform"/>
            <consortium name="The Broad Institute Genome Sequencing Center for Infectious Disease"/>
            <person name="Wu L."/>
            <person name="Ma J."/>
        </authorList>
    </citation>
    <scope>NUCLEOTIDE SEQUENCE [LARGE SCALE GENOMIC DNA]</scope>
    <source>
        <strain evidence="2">CGMCC 4.1622</strain>
    </source>
</reference>
<evidence type="ECO:0000313" key="1">
    <source>
        <dbReference type="EMBL" id="MFC5646780.1"/>
    </source>
</evidence>
<evidence type="ECO:0008006" key="3">
    <source>
        <dbReference type="Google" id="ProtNLM"/>
    </source>
</evidence>
<comment type="caution">
    <text evidence="1">The sequence shown here is derived from an EMBL/GenBank/DDBJ whole genome shotgun (WGS) entry which is preliminary data.</text>
</comment>
<organism evidence="1 2">
    <name type="scientific">Kitasatospora cinereorecta</name>
    <dbReference type="NCBI Taxonomy" id="285560"/>
    <lineage>
        <taxon>Bacteria</taxon>
        <taxon>Bacillati</taxon>
        <taxon>Actinomycetota</taxon>
        <taxon>Actinomycetes</taxon>
        <taxon>Kitasatosporales</taxon>
        <taxon>Streptomycetaceae</taxon>
        <taxon>Kitasatospora</taxon>
    </lineage>
</organism>
<sequence>MSGGRLDHRVRRVTGRRARLEVACGRHWVYERDLERPLAGVPCPGCEERVRDEADPVGARRRVAAKRAEAAARRGQGGLFPTESVAG</sequence>
<evidence type="ECO:0000313" key="2">
    <source>
        <dbReference type="Proteomes" id="UP001596066"/>
    </source>
</evidence>